<dbReference type="Proteomes" id="UP000634672">
    <property type="component" value="Unassembled WGS sequence"/>
</dbReference>
<dbReference type="PANTHER" id="PTHR46558:SF4">
    <property type="entry name" value="DNA-BIDING PHAGE PROTEIN"/>
    <property type="match status" value="1"/>
</dbReference>
<dbReference type="PANTHER" id="PTHR46558">
    <property type="entry name" value="TRACRIPTIONAL REGULATORY PROTEIN-RELATED-RELATED"/>
    <property type="match status" value="1"/>
</dbReference>
<sequence>MSLAEKIQELRTSHNMSQECLAELLGVSRQAVSKWETGQSKPGTDHLIHLAELFQISPKDLAAPDMTVSLLPDLKEEVNRMRGQAAKFKWFITGCLLLFLAAFSAALYTRFQGFSDITVFLCAAASAVFILSAFLPVLITILAFICRDCKKRGIRPAFYVFISLSAAGLLYYFLNRDRLAVKKD</sequence>
<dbReference type="SMART" id="SM00530">
    <property type="entry name" value="HTH_XRE"/>
    <property type="match status" value="1"/>
</dbReference>
<evidence type="ECO:0000259" key="3">
    <source>
        <dbReference type="PROSITE" id="PS50943"/>
    </source>
</evidence>
<accession>A0ABR7H921</accession>
<keyword evidence="2" id="KW-0472">Membrane</keyword>
<dbReference type="Gene3D" id="1.10.260.40">
    <property type="entry name" value="lambda repressor-like DNA-binding domains"/>
    <property type="match status" value="1"/>
</dbReference>
<gene>
    <name evidence="4" type="ORF">H8S75_17110</name>
</gene>
<feature type="transmembrane region" description="Helical" evidence="2">
    <location>
        <begin position="117"/>
        <end position="145"/>
    </location>
</feature>
<comment type="caution">
    <text evidence="4">The sequence shown here is derived from an EMBL/GenBank/DDBJ whole genome shotgun (WGS) entry which is preliminary data.</text>
</comment>
<dbReference type="PROSITE" id="PS50943">
    <property type="entry name" value="HTH_CROC1"/>
    <property type="match status" value="1"/>
</dbReference>
<feature type="transmembrane region" description="Helical" evidence="2">
    <location>
        <begin position="90"/>
        <end position="111"/>
    </location>
</feature>
<dbReference type="Pfam" id="PF01381">
    <property type="entry name" value="HTH_3"/>
    <property type="match status" value="1"/>
</dbReference>
<proteinExistence type="predicted"/>
<reference evidence="4 5" key="1">
    <citation type="submission" date="2020-08" db="EMBL/GenBank/DDBJ databases">
        <title>Genome public.</title>
        <authorList>
            <person name="Liu C."/>
            <person name="Sun Q."/>
        </authorList>
    </citation>
    <scope>NUCLEOTIDE SEQUENCE [LARGE SCALE GENOMIC DNA]</scope>
    <source>
        <strain evidence="4 5">NSJ-66</strain>
    </source>
</reference>
<evidence type="ECO:0000256" key="2">
    <source>
        <dbReference type="SAM" id="Phobius"/>
    </source>
</evidence>
<feature type="transmembrane region" description="Helical" evidence="2">
    <location>
        <begin position="157"/>
        <end position="174"/>
    </location>
</feature>
<feature type="domain" description="HTH cro/C1-type" evidence="3">
    <location>
        <begin position="7"/>
        <end position="61"/>
    </location>
</feature>
<protein>
    <submittedName>
        <fullName evidence="4">Helix-turn-helix transcriptional regulator</fullName>
    </submittedName>
</protein>
<keyword evidence="2" id="KW-0812">Transmembrane</keyword>
<name>A0ABR7H921_9FIRM</name>
<dbReference type="InterPro" id="IPR010982">
    <property type="entry name" value="Lambda_DNA-bd_dom_sf"/>
</dbReference>
<keyword evidence="1" id="KW-0238">DNA-binding</keyword>
<dbReference type="EMBL" id="JACOPB010000007">
    <property type="protein sequence ID" value="MBC5709679.1"/>
    <property type="molecule type" value="Genomic_DNA"/>
</dbReference>
<keyword evidence="5" id="KW-1185">Reference proteome</keyword>
<evidence type="ECO:0000256" key="1">
    <source>
        <dbReference type="ARBA" id="ARBA00023125"/>
    </source>
</evidence>
<keyword evidence="2" id="KW-1133">Transmembrane helix</keyword>
<dbReference type="SUPFAM" id="SSF47413">
    <property type="entry name" value="lambda repressor-like DNA-binding domains"/>
    <property type="match status" value="1"/>
</dbReference>
<dbReference type="InterPro" id="IPR001387">
    <property type="entry name" value="Cro/C1-type_HTH"/>
</dbReference>
<dbReference type="CDD" id="cd00093">
    <property type="entry name" value="HTH_XRE"/>
    <property type="match status" value="1"/>
</dbReference>
<organism evidence="4 5">
    <name type="scientific">Hungatella hominis</name>
    <dbReference type="NCBI Taxonomy" id="2763050"/>
    <lineage>
        <taxon>Bacteria</taxon>
        <taxon>Bacillati</taxon>
        <taxon>Bacillota</taxon>
        <taxon>Clostridia</taxon>
        <taxon>Lachnospirales</taxon>
        <taxon>Lachnospiraceae</taxon>
        <taxon>Hungatella</taxon>
    </lineage>
</organism>
<evidence type="ECO:0000313" key="5">
    <source>
        <dbReference type="Proteomes" id="UP000634672"/>
    </source>
</evidence>
<evidence type="ECO:0000313" key="4">
    <source>
        <dbReference type="EMBL" id="MBC5709679.1"/>
    </source>
</evidence>